<evidence type="ECO:0000259" key="1">
    <source>
        <dbReference type="Pfam" id="PF01408"/>
    </source>
</evidence>
<evidence type="ECO:0000313" key="4">
    <source>
        <dbReference type="Proteomes" id="UP000502508"/>
    </source>
</evidence>
<feature type="domain" description="GFO/IDH/MocA-like oxidoreductase" evidence="2">
    <location>
        <begin position="136"/>
        <end position="249"/>
    </location>
</feature>
<dbReference type="PANTHER" id="PTHR43708:SF8">
    <property type="entry name" value="OXIDOREDUCTASE"/>
    <property type="match status" value="1"/>
</dbReference>
<dbReference type="RefSeq" id="WP_173034946.1">
    <property type="nucleotide sequence ID" value="NZ_AP022870.1"/>
</dbReference>
<dbReference type="InterPro" id="IPR036291">
    <property type="entry name" value="NAD(P)-bd_dom_sf"/>
</dbReference>
<dbReference type="InterPro" id="IPR055170">
    <property type="entry name" value="GFO_IDH_MocA-like_dom"/>
</dbReference>
<dbReference type="SUPFAM" id="SSF55347">
    <property type="entry name" value="Glyceraldehyde-3-phosphate dehydrogenase-like, C-terminal domain"/>
    <property type="match status" value="1"/>
</dbReference>
<feature type="domain" description="Gfo/Idh/MocA-like oxidoreductase N-terminal" evidence="1">
    <location>
        <begin position="8"/>
        <end position="125"/>
    </location>
</feature>
<keyword evidence="4" id="KW-1185">Reference proteome</keyword>
<dbReference type="PANTHER" id="PTHR43708">
    <property type="entry name" value="CONSERVED EXPRESSED OXIDOREDUCTASE (EUROFUNG)"/>
    <property type="match status" value="1"/>
</dbReference>
<accession>A0A6F8XN69</accession>
<dbReference type="InterPro" id="IPR051317">
    <property type="entry name" value="Gfo/Idh/MocA_oxidoreduct"/>
</dbReference>
<dbReference type="InterPro" id="IPR000683">
    <property type="entry name" value="Gfo/Idh/MocA-like_OxRdtase_N"/>
</dbReference>
<sequence length="334" mass="35318">MARQPDGIAIVGCGRVSAMHFKGAAAHPDGVRVVAACDPVAERREWARATYGVERVVASLDELLDVAGWHTAIVCTPTHVRTEAVRALAEAGRDILVEKPLADEYEPAAALVDIAEAAGVRLAVNQNFRHFYPFGAARDMIAGGGLGNVLGVAHLDLAYRQEEGWRNEATRHALSVMGVHWLDGFRHMLGREADTVTGRVLSSPALDAVGDTDAHVQIAFGATTVSYVQSFSSRVKLTETVVIGERGTLALGYAGATLTTAEGETALPHPYAGDKPAAAYQSLRDLLDAAALGREAPNSGRDNLHTIALLDAAYRSAGAGRPVEPHQPKEAVAP</sequence>
<dbReference type="Proteomes" id="UP000502508">
    <property type="component" value="Chromosome"/>
</dbReference>
<dbReference type="SUPFAM" id="SSF51735">
    <property type="entry name" value="NAD(P)-binding Rossmann-fold domains"/>
    <property type="match status" value="1"/>
</dbReference>
<gene>
    <name evidence="3" type="primary">idhA2</name>
    <name evidence="3" type="ORF">Pflav_016730</name>
</gene>
<dbReference type="Gene3D" id="3.30.360.10">
    <property type="entry name" value="Dihydrodipicolinate Reductase, domain 2"/>
    <property type="match status" value="1"/>
</dbReference>
<dbReference type="Pfam" id="PF01408">
    <property type="entry name" value="GFO_IDH_MocA"/>
    <property type="match status" value="1"/>
</dbReference>
<dbReference type="AlphaFoldDB" id="A0A6F8XN69"/>
<dbReference type="Pfam" id="PF22725">
    <property type="entry name" value="GFO_IDH_MocA_C3"/>
    <property type="match status" value="1"/>
</dbReference>
<dbReference type="EMBL" id="AP022870">
    <property type="protein sequence ID" value="BCB75263.1"/>
    <property type="molecule type" value="Genomic_DNA"/>
</dbReference>
<dbReference type="Gene3D" id="3.40.50.720">
    <property type="entry name" value="NAD(P)-binding Rossmann-like Domain"/>
    <property type="match status" value="1"/>
</dbReference>
<evidence type="ECO:0000313" key="3">
    <source>
        <dbReference type="EMBL" id="BCB75263.1"/>
    </source>
</evidence>
<organism evidence="3 4">
    <name type="scientific">Phytohabitans flavus</name>
    <dbReference type="NCBI Taxonomy" id="1076124"/>
    <lineage>
        <taxon>Bacteria</taxon>
        <taxon>Bacillati</taxon>
        <taxon>Actinomycetota</taxon>
        <taxon>Actinomycetes</taxon>
        <taxon>Micromonosporales</taxon>
        <taxon>Micromonosporaceae</taxon>
    </lineage>
</organism>
<reference evidence="3 4" key="1">
    <citation type="submission" date="2020-03" db="EMBL/GenBank/DDBJ databases">
        <title>Whole genome shotgun sequence of Phytohabitans flavus NBRC 107702.</title>
        <authorList>
            <person name="Komaki H."/>
            <person name="Tamura T."/>
        </authorList>
    </citation>
    <scope>NUCLEOTIDE SEQUENCE [LARGE SCALE GENOMIC DNA]</scope>
    <source>
        <strain evidence="3 4">NBRC 107702</strain>
    </source>
</reference>
<reference evidence="3 4" key="2">
    <citation type="submission" date="2020-03" db="EMBL/GenBank/DDBJ databases">
        <authorList>
            <person name="Ichikawa N."/>
            <person name="Kimura A."/>
            <person name="Kitahashi Y."/>
            <person name="Uohara A."/>
        </authorList>
    </citation>
    <scope>NUCLEOTIDE SEQUENCE [LARGE SCALE GENOMIC DNA]</scope>
    <source>
        <strain evidence="3 4">NBRC 107702</strain>
    </source>
</reference>
<dbReference type="GO" id="GO:0000166">
    <property type="term" value="F:nucleotide binding"/>
    <property type="evidence" value="ECO:0007669"/>
    <property type="project" value="InterPro"/>
</dbReference>
<name>A0A6F8XN69_9ACTN</name>
<protein>
    <submittedName>
        <fullName evidence="3">Inositol 2-dehydrogenase</fullName>
    </submittedName>
</protein>
<evidence type="ECO:0000259" key="2">
    <source>
        <dbReference type="Pfam" id="PF22725"/>
    </source>
</evidence>
<dbReference type="KEGG" id="pfla:Pflav_016730"/>
<proteinExistence type="predicted"/>